<feature type="transmembrane region" description="Helical" evidence="1">
    <location>
        <begin position="86"/>
        <end position="103"/>
    </location>
</feature>
<evidence type="ECO:0000313" key="2">
    <source>
        <dbReference type="EMBL" id="SMX66187.1"/>
    </source>
</evidence>
<dbReference type="Proteomes" id="UP000234333">
    <property type="component" value="Unassembled WGS sequence"/>
</dbReference>
<feature type="transmembrane region" description="Helical" evidence="1">
    <location>
        <begin position="220"/>
        <end position="237"/>
    </location>
</feature>
<dbReference type="EMBL" id="FXZC01000001">
    <property type="protein sequence ID" value="SMX66187.1"/>
    <property type="molecule type" value="Genomic_DNA"/>
</dbReference>
<feature type="transmembrane region" description="Helical" evidence="1">
    <location>
        <begin position="170"/>
        <end position="189"/>
    </location>
</feature>
<organism evidence="2 3">
    <name type="scientific">Brevibacterium casei CIP 102111</name>
    <dbReference type="NCBI Taxonomy" id="1255625"/>
    <lineage>
        <taxon>Bacteria</taxon>
        <taxon>Bacillati</taxon>
        <taxon>Actinomycetota</taxon>
        <taxon>Actinomycetes</taxon>
        <taxon>Micrococcales</taxon>
        <taxon>Brevibacteriaceae</taxon>
        <taxon>Brevibacterium</taxon>
    </lineage>
</organism>
<keyword evidence="1" id="KW-0812">Transmembrane</keyword>
<feature type="transmembrane region" description="Helical" evidence="1">
    <location>
        <begin position="138"/>
        <end position="164"/>
    </location>
</feature>
<proteinExistence type="predicted"/>
<gene>
    <name evidence="2" type="ORF">BC102111_00543</name>
</gene>
<accession>A0A2H1HTF0</accession>
<evidence type="ECO:0008006" key="4">
    <source>
        <dbReference type="Google" id="ProtNLM"/>
    </source>
</evidence>
<keyword evidence="1" id="KW-0472">Membrane</keyword>
<evidence type="ECO:0000313" key="3">
    <source>
        <dbReference type="Proteomes" id="UP000234333"/>
    </source>
</evidence>
<reference evidence="3" key="1">
    <citation type="submission" date="2017-03" db="EMBL/GenBank/DDBJ databases">
        <authorList>
            <person name="Monnet C."/>
        </authorList>
    </citation>
    <scope>NUCLEOTIDE SEQUENCE [LARGE SCALE GENOMIC DNA]</scope>
    <source>
        <strain evidence="3">CIP 102111</strain>
    </source>
</reference>
<keyword evidence="1" id="KW-1133">Transmembrane helix</keyword>
<evidence type="ECO:0000256" key="1">
    <source>
        <dbReference type="SAM" id="Phobius"/>
    </source>
</evidence>
<name>A0A2H1HTF0_9MICO</name>
<sequence>MFGESTAGRIADVRAAFRESSPAGAMRHDRWVIRWIRVAVALALAVALSGSVYWGYTLFVIATGLIVLGVSYGWPRLTDSPQPRATSIMLALFGLAGLFAAWRDDSAPYLDWLPVLAGLGLLWTFVQNLTRGIGASDAVANVSAQVAGVVIVLSASTWVAAATVPGDKEAIVVGLAAIIAAQCMTALPWPAIYTSPLAVAMATAVAGIMSVLILDSRFTWPIALILGAVMGLLVAGVDRMLGLIAYAQYQAANLELSQNIELKRNVEKARSFAVQLALGATPIALGGVVVYALERIAL</sequence>
<feature type="transmembrane region" description="Helical" evidence="1">
    <location>
        <begin position="196"/>
        <end position="214"/>
    </location>
</feature>
<feature type="transmembrane region" description="Helical" evidence="1">
    <location>
        <begin position="31"/>
        <end position="48"/>
    </location>
</feature>
<dbReference type="AlphaFoldDB" id="A0A2H1HTF0"/>
<feature type="transmembrane region" description="Helical" evidence="1">
    <location>
        <begin position="272"/>
        <end position="293"/>
    </location>
</feature>
<feature type="transmembrane region" description="Helical" evidence="1">
    <location>
        <begin position="109"/>
        <end position="126"/>
    </location>
</feature>
<protein>
    <recommendedName>
        <fullName evidence="4">Ammonia permease</fullName>
    </recommendedName>
</protein>